<feature type="region of interest" description="Disordered" evidence="1">
    <location>
        <begin position="49"/>
        <end position="69"/>
    </location>
</feature>
<gene>
    <name evidence="2" type="ORF">HDC18832</name>
</gene>
<dbReference type="AlphaFoldDB" id="Q6IID0"/>
<dbReference type="EMBL" id="BK003136">
    <property type="protein sequence ID" value="DAA03336.1"/>
    <property type="molecule type" value="Genomic_DNA"/>
</dbReference>
<evidence type="ECO:0000256" key="1">
    <source>
        <dbReference type="SAM" id="MobiDB-lite"/>
    </source>
</evidence>
<name>Q6IID0_DROME</name>
<protein>
    <submittedName>
        <fullName evidence="2">HDC18832</fullName>
    </submittedName>
</protein>
<feature type="region of interest" description="Disordered" evidence="1">
    <location>
        <begin position="165"/>
        <end position="188"/>
    </location>
</feature>
<organism evidence="2">
    <name type="scientific">Drosophila melanogaster</name>
    <name type="common">Fruit fly</name>
    <dbReference type="NCBI Taxonomy" id="7227"/>
    <lineage>
        <taxon>Eukaryota</taxon>
        <taxon>Metazoa</taxon>
        <taxon>Ecdysozoa</taxon>
        <taxon>Arthropoda</taxon>
        <taxon>Hexapoda</taxon>
        <taxon>Insecta</taxon>
        <taxon>Pterygota</taxon>
        <taxon>Neoptera</taxon>
        <taxon>Endopterygota</taxon>
        <taxon>Diptera</taxon>
        <taxon>Brachycera</taxon>
        <taxon>Muscomorpha</taxon>
        <taxon>Ephydroidea</taxon>
        <taxon>Drosophilidae</taxon>
        <taxon>Drosophila</taxon>
        <taxon>Sophophora</taxon>
    </lineage>
</organism>
<accession>Q6IID0</accession>
<reference evidence="2" key="1">
    <citation type="journal article" date="2003" name="Genome Biol.">
        <title>An integrated gene annotation and transcriptional profiling approach towards the full gene content of the Drosophila genome.</title>
        <authorList>
            <person name="Hild M."/>
            <person name="Beckmann B."/>
            <person name="Haas S.A."/>
            <person name="Koch B."/>
            <person name="Solovyev V."/>
            <person name="Busold C."/>
            <person name="Fellenberg K."/>
            <person name="Boutros M."/>
            <person name="Vingron M."/>
            <person name="Sauer F."/>
            <person name="Hoheisel J.D."/>
            <person name="Paro R."/>
        </authorList>
    </citation>
    <scope>NUCLEOTIDE SEQUENCE</scope>
</reference>
<proteinExistence type="predicted"/>
<feature type="region of interest" description="Disordered" evidence="1">
    <location>
        <begin position="95"/>
        <end position="115"/>
    </location>
</feature>
<feature type="compositionally biased region" description="Low complexity" evidence="1">
    <location>
        <begin position="103"/>
        <end position="114"/>
    </location>
</feature>
<evidence type="ECO:0000313" key="2">
    <source>
        <dbReference type="EMBL" id="DAA03336.1"/>
    </source>
</evidence>
<sequence length="188" mass="21025">MNREKRSGMHFPEVRVVAGQREGGVYNAILSHELRTMGANNWQAFRSRSCTRHPTPHPNPNPRRSRCNAGEEDNIDVDIDMDIDGLQMSLPAMKHEAEEQHPSTTEAATVASSSQRFSRAKVTKMMMMQVSPQNPEKDRGHSAMGMRTGFRLELEELLPEQETETTVQSTVKGTGTGCDCDANWPATR</sequence>